<gene>
    <name evidence="2" type="ORF">SAMN05421788_106348</name>
</gene>
<protein>
    <submittedName>
        <fullName evidence="2">DNA-binding transcriptional regulator, MarR family</fullName>
    </submittedName>
</protein>
<sequence length="159" mass="17536">MNLYQSLGFLVFGSRLKRLSDTFLSDVNRIYKAHDIAFDAAWFPVFYILSQEDAVTISSIATQLEVTHSAASQLVSNLQEKGLVKAGTNAEDARKKVVSFTPKGKKILDQVLPVWTALQTAMEQLVAEGPNSAHMLQAISEMEAGLAREPLLSRIENNL</sequence>
<dbReference type="PANTHER" id="PTHR33164:SF57">
    <property type="entry name" value="MARR-FAMILY TRANSCRIPTIONAL REGULATOR"/>
    <property type="match status" value="1"/>
</dbReference>
<dbReference type="GO" id="GO:0003677">
    <property type="term" value="F:DNA binding"/>
    <property type="evidence" value="ECO:0007669"/>
    <property type="project" value="UniProtKB-KW"/>
</dbReference>
<dbReference type="OrthoDB" id="759747at2"/>
<dbReference type="PANTHER" id="PTHR33164">
    <property type="entry name" value="TRANSCRIPTIONAL REGULATOR, MARR FAMILY"/>
    <property type="match status" value="1"/>
</dbReference>
<dbReference type="InterPro" id="IPR000835">
    <property type="entry name" value="HTH_MarR-typ"/>
</dbReference>
<name>A0A173MFA1_9BACT</name>
<evidence type="ECO:0000259" key="1">
    <source>
        <dbReference type="PROSITE" id="PS50995"/>
    </source>
</evidence>
<dbReference type="SUPFAM" id="SSF46785">
    <property type="entry name" value="Winged helix' DNA-binding domain"/>
    <property type="match status" value="1"/>
</dbReference>
<keyword evidence="2" id="KW-0238">DNA-binding</keyword>
<proteinExistence type="predicted"/>
<keyword evidence="3" id="KW-1185">Reference proteome</keyword>
<dbReference type="RefSeq" id="WP_076380534.1">
    <property type="nucleotide sequence ID" value="NZ_AP017422.1"/>
</dbReference>
<dbReference type="InterPro" id="IPR039422">
    <property type="entry name" value="MarR/SlyA-like"/>
</dbReference>
<dbReference type="AlphaFoldDB" id="A0A173MFA1"/>
<dbReference type="PROSITE" id="PS50995">
    <property type="entry name" value="HTH_MARR_2"/>
    <property type="match status" value="1"/>
</dbReference>
<dbReference type="STRING" id="477680.SAMN05421788_106348"/>
<dbReference type="Gene3D" id="1.10.10.10">
    <property type="entry name" value="Winged helix-like DNA-binding domain superfamily/Winged helix DNA-binding domain"/>
    <property type="match status" value="1"/>
</dbReference>
<dbReference type="Proteomes" id="UP000186917">
    <property type="component" value="Unassembled WGS sequence"/>
</dbReference>
<accession>A0A173MFA1</accession>
<dbReference type="SMART" id="SM00347">
    <property type="entry name" value="HTH_MARR"/>
    <property type="match status" value="1"/>
</dbReference>
<dbReference type="GO" id="GO:0006950">
    <property type="term" value="P:response to stress"/>
    <property type="evidence" value="ECO:0007669"/>
    <property type="project" value="TreeGrafter"/>
</dbReference>
<organism evidence="2 3">
    <name type="scientific">Filimonas lacunae</name>
    <dbReference type="NCBI Taxonomy" id="477680"/>
    <lineage>
        <taxon>Bacteria</taxon>
        <taxon>Pseudomonadati</taxon>
        <taxon>Bacteroidota</taxon>
        <taxon>Chitinophagia</taxon>
        <taxon>Chitinophagales</taxon>
        <taxon>Chitinophagaceae</taxon>
        <taxon>Filimonas</taxon>
    </lineage>
</organism>
<evidence type="ECO:0000313" key="3">
    <source>
        <dbReference type="Proteomes" id="UP000186917"/>
    </source>
</evidence>
<reference evidence="3" key="1">
    <citation type="submission" date="2017-01" db="EMBL/GenBank/DDBJ databases">
        <authorList>
            <person name="Varghese N."/>
            <person name="Submissions S."/>
        </authorList>
    </citation>
    <scope>NUCLEOTIDE SEQUENCE [LARGE SCALE GENOMIC DNA]</scope>
    <source>
        <strain evidence="3">DSM 21054</strain>
    </source>
</reference>
<dbReference type="InterPro" id="IPR036388">
    <property type="entry name" value="WH-like_DNA-bd_sf"/>
</dbReference>
<dbReference type="KEGG" id="fln:FLA_2298"/>
<dbReference type="Pfam" id="PF12802">
    <property type="entry name" value="MarR_2"/>
    <property type="match status" value="1"/>
</dbReference>
<evidence type="ECO:0000313" key="2">
    <source>
        <dbReference type="EMBL" id="SIT25645.1"/>
    </source>
</evidence>
<dbReference type="EMBL" id="FTOR01000006">
    <property type="protein sequence ID" value="SIT25645.1"/>
    <property type="molecule type" value="Genomic_DNA"/>
</dbReference>
<dbReference type="GO" id="GO:0003700">
    <property type="term" value="F:DNA-binding transcription factor activity"/>
    <property type="evidence" value="ECO:0007669"/>
    <property type="project" value="InterPro"/>
</dbReference>
<feature type="domain" description="HTH marR-type" evidence="1">
    <location>
        <begin position="1"/>
        <end position="144"/>
    </location>
</feature>
<dbReference type="InterPro" id="IPR036390">
    <property type="entry name" value="WH_DNA-bd_sf"/>
</dbReference>